<feature type="region of interest" description="Disordered" evidence="2">
    <location>
        <begin position="1"/>
        <end position="72"/>
    </location>
</feature>
<feature type="compositionally biased region" description="Low complexity" evidence="2">
    <location>
        <begin position="45"/>
        <end position="56"/>
    </location>
</feature>
<feature type="region of interest" description="Disordered" evidence="2">
    <location>
        <begin position="86"/>
        <end position="105"/>
    </location>
</feature>
<evidence type="ECO:0000256" key="1">
    <source>
        <dbReference type="SAM" id="Coils"/>
    </source>
</evidence>
<keyword evidence="1" id="KW-0175">Coiled coil</keyword>
<dbReference type="OrthoDB" id="10255512at2759"/>
<protein>
    <recommendedName>
        <fullName evidence="5">Myosin tail domain-containing protein</fullName>
    </recommendedName>
</protein>
<evidence type="ECO:0000256" key="2">
    <source>
        <dbReference type="SAM" id="MobiDB-lite"/>
    </source>
</evidence>
<keyword evidence="4" id="KW-1185">Reference proteome</keyword>
<gene>
    <name evidence="3" type="ORF">FHL15_010038</name>
</gene>
<sequence length="929" mass="104884">MDNIMMDTLSRRPMEMAPSMPGGFPTTYLEVPSRQRSRSRPGAGSDTDTTYNNSSSQQPKPPRGILKNSPNRQQEERLAARFYRVPRPVQTHQAPMHSPVRSPTYYASDNSTYAGYDGETDVNSTSSELSINTQATSVVSDYSSDYSSVKRSRPSVHIRHVRHVPLPTTVSRVRARPRTRAPSEVSSEVTKAPSQTSRKRTVHIQIMPNKTAQPEAQSMQLARIPGRELVHKIEQLESDTEDLRIVRRQLVRRLDDTSEELSEKVLENRQIVRALNQERNTKELILRDLEEQRKLFDEFRSNFEWQQSVLMEIEKERDSLRQARSDAEEKLVSLEKDMSEKEQKQQEQDELLQQQIMKLATATTTLEEKIAISDEKLKSLSIERDDLQALSRQYQTQMKVLREVKRPTQDERKAIEELQNKLQLDLDEATTENRGLQEKITNLEESIVVFRAQITENEVARKDLENALASERASKDDLEKSLSIDKAEIVKQLSADKDTLEQQLLADKDELEKQLTAEKEELAKQLETTTDDLEKQLQATKDSLEKQLEETKNELEKQLEDTKATLETQLEAHKVEREELQQKIDAGEAAKNDLENQLAAAKEDLGKEIAEAKDELEKKGATWQADLDDKQSTVDSLITELAGAKNANIALATQRLEVEKKLVEVEANLVTVQAELTDLQATHQTLVSDHEQLKTQNGDLTQKAADLDQLQSEKTAEIEKLQGEHAALDERIKALEADLDTTRAARDSLQGEKDQIEVQKKEAGDGSPILMILKLKGEKADLEAQLSTRQAEADALMQANADLEARANTLQNKADQVPTLEKAKTELEQAKVDLEGRIATVQGEASLLPGLRDQIERLNGQIRDMQNASSNTRSSNRTPSRSNSRAPSNKRHGRSPSNGLIFVRNSSEKGGQVYITTREALAKEKEKGE</sequence>
<dbReference type="STRING" id="2512241.A0A553HM32"/>
<comment type="caution">
    <text evidence="3">The sequence shown here is derived from an EMBL/GenBank/DDBJ whole genome shotgun (WGS) entry which is preliminary data.</text>
</comment>
<organism evidence="3 4">
    <name type="scientific">Xylaria flabelliformis</name>
    <dbReference type="NCBI Taxonomy" id="2512241"/>
    <lineage>
        <taxon>Eukaryota</taxon>
        <taxon>Fungi</taxon>
        <taxon>Dikarya</taxon>
        <taxon>Ascomycota</taxon>
        <taxon>Pezizomycotina</taxon>
        <taxon>Sordariomycetes</taxon>
        <taxon>Xylariomycetidae</taxon>
        <taxon>Xylariales</taxon>
        <taxon>Xylariaceae</taxon>
        <taxon>Xylaria</taxon>
    </lineage>
</organism>
<proteinExistence type="predicted"/>
<feature type="region of interest" description="Disordered" evidence="2">
    <location>
        <begin position="864"/>
        <end position="915"/>
    </location>
</feature>
<accession>A0A553HM32</accession>
<feature type="compositionally biased region" description="Low complexity" evidence="2">
    <location>
        <begin position="867"/>
        <end position="887"/>
    </location>
</feature>
<dbReference type="Gene3D" id="1.10.287.1490">
    <property type="match status" value="1"/>
</dbReference>
<evidence type="ECO:0000313" key="4">
    <source>
        <dbReference type="Proteomes" id="UP000319160"/>
    </source>
</evidence>
<feature type="coiled-coil region" evidence="1">
    <location>
        <begin position="233"/>
        <end position="622"/>
    </location>
</feature>
<feature type="compositionally biased region" description="Polar residues" evidence="2">
    <location>
        <begin position="184"/>
        <end position="196"/>
    </location>
</feature>
<dbReference type="Proteomes" id="UP000319160">
    <property type="component" value="Unassembled WGS sequence"/>
</dbReference>
<feature type="region of interest" description="Disordered" evidence="2">
    <location>
        <begin position="176"/>
        <end position="198"/>
    </location>
</feature>
<reference evidence="4" key="1">
    <citation type="submission" date="2019-06" db="EMBL/GenBank/DDBJ databases">
        <title>Draft genome sequence of the griseofulvin-producing fungus Xylaria cubensis strain G536.</title>
        <authorList>
            <person name="Mead M.E."/>
            <person name="Raja H.A."/>
            <person name="Steenwyk J.L."/>
            <person name="Knowles S.L."/>
            <person name="Oberlies N.H."/>
            <person name="Rokas A."/>
        </authorList>
    </citation>
    <scope>NUCLEOTIDE SEQUENCE [LARGE SCALE GENOMIC DNA]</scope>
    <source>
        <strain evidence="4">G536</strain>
    </source>
</reference>
<dbReference type="EMBL" id="VFLP01000075">
    <property type="protein sequence ID" value="TRX89019.1"/>
    <property type="molecule type" value="Genomic_DNA"/>
</dbReference>
<evidence type="ECO:0008006" key="5">
    <source>
        <dbReference type="Google" id="ProtNLM"/>
    </source>
</evidence>
<evidence type="ECO:0000313" key="3">
    <source>
        <dbReference type="EMBL" id="TRX89019.1"/>
    </source>
</evidence>
<name>A0A553HM32_9PEZI</name>
<dbReference type="AlphaFoldDB" id="A0A553HM32"/>